<evidence type="ECO:0000313" key="5">
    <source>
        <dbReference type="EMBL" id="KAL2816444.1"/>
    </source>
</evidence>
<dbReference type="InterPro" id="IPR036770">
    <property type="entry name" value="Ankyrin_rpt-contain_sf"/>
</dbReference>
<dbReference type="PROSITE" id="PS50088">
    <property type="entry name" value="ANK_REPEAT"/>
    <property type="match status" value="4"/>
</dbReference>
<evidence type="ECO:0000313" key="6">
    <source>
        <dbReference type="Proteomes" id="UP001610335"/>
    </source>
</evidence>
<feature type="repeat" description="ANK" evidence="3">
    <location>
        <begin position="5"/>
        <end position="37"/>
    </location>
</feature>
<feature type="compositionally biased region" description="Polar residues" evidence="4">
    <location>
        <begin position="217"/>
        <end position="227"/>
    </location>
</feature>
<dbReference type="SMART" id="SM00248">
    <property type="entry name" value="ANK"/>
    <property type="match status" value="4"/>
</dbReference>
<dbReference type="Proteomes" id="UP001610335">
    <property type="component" value="Unassembled WGS sequence"/>
</dbReference>
<comment type="caution">
    <text evidence="5">The sequence shown here is derived from an EMBL/GenBank/DDBJ whole genome shotgun (WGS) entry which is preliminary data.</text>
</comment>
<evidence type="ECO:0000256" key="2">
    <source>
        <dbReference type="ARBA" id="ARBA00023043"/>
    </source>
</evidence>
<evidence type="ECO:0000256" key="1">
    <source>
        <dbReference type="ARBA" id="ARBA00022737"/>
    </source>
</evidence>
<dbReference type="InterPro" id="IPR002110">
    <property type="entry name" value="Ankyrin_rpt"/>
</dbReference>
<dbReference type="EMBL" id="JBFXLS010000101">
    <property type="protein sequence ID" value="KAL2816444.1"/>
    <property type="molecule type" value="Genomic_DNA"/>
</dbReference>
<dbReference type="SUPFAM" id="SSF48403">
    <property type="entry name" value="Ankyrin repeat"/>
    <property type="match status" value="1"/>
</dbReference>
<keyword evidence="2 3" id="KW-0040">ANK repeat</keyword>
<dbReference type="PANTHER" id="PTHR24198">
    <property type="entry name" value="ANKYRIN REPEAT AND PROTEIN KINASE DOMAIN-CONTAINING PROTEIN"/>
    <property type="match status" value="1"/>
</dbReference>
<feature type="repeat" description="ANK" evidence="3">
    <location>
        <begin position="74"/>
        <end position="106"/>
    </location>
</feature>
<protein>
    <submittedName>
        <fullName evidence="5">Ankyrin repeat-containing domain protein</fullName>
    </submittedName>
</protein>
<feature type="repeat" description="ANK" evidence="3">
    <location>
        <begin position="39"/>
        <end position="71"/>
    </location>
</feature>
<feature type="repeat" description="ANK" evidence="3">
    <location>
        <begin position="109"/>
        <end position="141"/>
    </location>
</feature>
<proteinExistence type="predicted"/>
<evidence type="ECO:0000256" key="3">
    <source>
        <dbReference type="PROSITE-ProRule" id="PRU00023"/>
    </source>
</evidence>
<organism evidence="5 6">
    <name type="scientific">Aspergillus cavernicola</name>
    <dbReference type="NCBI Taxonomy" id="176166"/>
    <lineage>
        <taxon>Eukaryota</taxon>
        <taxon>Fungi</taxon>
        <taxon>Dikarya</taxon>
        <taxon>Ascomycota</taxon>
        <taxon>Pezizomycotina</taxon>
        <taxon>Eurotiomycetes</taxon>
        <taxon>Eurotiomycetidae</taxon>
        <taxon>Eurotiales</taxon>
        <taxon>Aspergillaceae</taxon>
        <taxon>Aspergillus</taxon>
        <taxon>Aspergillus subgen. Nidulantes</taxon>
    </lineage>
</organism>
<keyword evidence="1" id="KW-0677">Repeat</keyword>
<dbReference type="PANTHER" id="PTHR24198:SF165">
    <property type="entry name" value="ANKYRIN REPEAT-CONTAINING PROTEIN-RELATED"/>
    <property type="match status" value="1"/>
</dbReference>
<feature type="compositionally biased region" description="Acidic residues" evidence="4">
    <location>
        <begin position="183"/>
        <end position="192"/>
    </location>
</feature>
<feature type="region of interest" description="Disordered" evidence="4">
    <location>
        <begin position="180"/>
        <end position="227"/>
    </location>
</feature>
<reference evidence="5 6" key="1">
    <citation type="submission" date="2024-07" db="EMBL/GenBank/DDBJ databases">
        <title>Section-level genome sequencing and comparative genomics of Aspergillus sections Usti and Cavernicolus.</title>
        <authorList>
            <consortium name="Lawrence Berkeley National Laboratory"/>
            <person name="Nybo J.L."/>
            <person name="Vesth T.C."/>
            <person name="Theobald S."/>
            <person name="Frisvad J.C."/>
            <person name="Larsen T.O."/>
            <person name="Kjaerboelling I."/>
            <person name="Rothschild-Mancinelli K."/>
            <person name="Lyhne E.K."/>
            <person name="Kogle M.E."/>
            <person name="Barry K."/>
            <person name="Clum A."/>
            <person name="Na H."/>
            <person name="Ledsgaard L."/>
            <person name="Lin J."/>
            <person name="Lipzen A."/>
            <person name="Kuo A."/>
            <person name="Riley R."/>
            <person name="Mondo S."/>
            <person name="LaButti K."/>
            <person name="Haridas S."/>
            <person name="Pangalinan J."/>
            <person name="Salamov A.A."/>
            <person name="Simmons B.A."/>
            <person name="Magnuson J.K."/>
            <person name="Chen J."/>
            <person name="Drula E."/>
            <person name="Henrissat B."/>
            <person name="Wiebenga A."/>
            <person name="Lubbers R.J."/>
            <person name="Gomes A.C."/>
            <person name="Makela M.R."/>
            <person name="Stajich J."/>
            <person name="Grigoriev I.V."/>
            <person name="Mortensen U.H."/>
            <person name="De vries R.P."/>
            <person name="Baker S.E."/>
            <person name="Andersen M.R."/>
        </authorList>
    </citation>
    <scope>NUCLEOTIDE SEQUENCE [LARGE SCALE GENOMIC DNA]</scope>
    <source>
        <strain evidence="5 6">CBS 600.67</strain>
    </source>
</reference>
<sequence length="227" mass="24735">MCYVVASTPLLTAVKDQQTALVKILLKASADVDHLPRGCSRTALQKVVESGNLELVDLLLEAGANVNANPASDGGATALQLAAIQGYLVIARRLIELGANINAAKAKFNGRTALEGAAENGRIDMLHLLLSEGARIEGDDRKQYTRAVRLAEMNGHQAAAKLLRSHGNWTELDSLGYEREDRDDFSETEEMDECHWAEQSDDEEDVILEGNHEDGWFSSSSESNSDR</sequence>
<dbReference type="Pfam" id="PF12796">
    <property type="entry name" value="Ank_2"/>
    <property type="match status" value="2"/>
</dbReference>
<dbReference type="PROSITE" id="PS50297">
    <property type="entry name" value="ANK_REP_REGION"/>
    <property type="match status" value="3"/>
</dbReference>
<accession>A0ABR4HLS9</accession>
<keyword evidence="6" id="KW-1185">Reference proteome</keyword>
<gene>
    <name evidence="5" type="ORF">BDW59DRAFT_153246</name>
</gene>
<dbReference type="Gene3D" id="1.25.40.20">
    <property type="entry name" value="Ankyrin repeat-containing domain"/>
    <property type="match status" value="1"/>
</dbReference>
<evidence type="ECO:0000256" key="4">
    <source>
        <dbReference type="SAM" id="MobiDB-lite"/>
    </source>
</evidence>
<name>A0ABR4HLS9_9EURO</name>